<dbReference type="InterPro" id="IPR034750">
    <property type="entry name" value="CULT"/>
</dbReference>
<comment type="function">
    <text evidence="11">Substrate recognition component of a DCX (DDB1-CUL4-X-box) E3 protein ligase complex that mediates the ubiquitination and subsequent proteasomal degradation of target proteins. Has an essential role in mediating growth by negatively regulating insulin signaling. It also has a role in maintaining presynaptic function in the neuromuscular junction synapses of third-instar larvae.</text>
</comment>
<dbReference type="Gene3D" id="2.170.150.20">
    <property type="entry name" value="Peptide methionine sulfoxide reductase"/>
    <property type="match status" value="1"/>
</dbReference>
<evidence type="ECO:0000256" key="9">
    <source>
        <dbReference type="ARBA" id="ARBA00023242"/>
    </source>
</evidence>
<evidence type="ECO:0000256" key="11">
    <source>
        <dbReference type="ARBA" id="ARBA00046075"/>
    </source>
</evidence>
<evidence type="ECO:0000256" key="10">
    <source>
        <dbReference type="ARBA" id="ARBA00030079"/>
    </source>
</evidence>
<evidence type="ECO:0000256" key="13">
    <source>
        <dbReference type="SAM" id="MobiDB-lite"/>
    </source>
</evidence>
<evidence type="ECO:0000259" key="14">
    <source>
        <dbReference type="PROSITE" id="PS51788"/>
    </source>
</evidence>
<dbReference type="SUPFAM" id="SSF88697">
    <property type="entry name" value="PUA domain-like"/>
    <property type="match status" value="1"/>
</dbReference>
<comment type="caution">
    <text evidence="15">The sequence shown here is derived from an EMBL/GenBank/DDBJ whole genome shotgun (WGS) entry which is preliminary data.</text>
</comment>
<proteinExistence type="inferred from homology"/>
<dbReference type="PROSITE" id="PS51788">
    <property type="entry name" value="CULT"/>
    <property type="match status" value="1"/>
</dbReference>
<accession>A0ABP1Q4J9</accession>
<dbReference type="InterPro" id="IPR046336">
    <property type="entry name" value="Lon_prtase_N_sf"/>
</dbReference>
<evidence type="ECO:0000313" key="16">
    <source>
        <dbReference type="Proteomes" id="UP001642540"/>
    </source>
</evidence>
<dbReference type="PANTHER" id="PTHR46732:SF8">
    <property type="entry name" value="ATP-DEPENDENT PROTEASE LA (LON) DOMAIN PROTEIN"/>
    <property type="match status" value="1"/>
</dbReference>
<keyword evidence="7" id="KW-0862">Zinc</keyword>
<keyword evidence="8" id="KW-0832">Ubl conjugation</keyword>
<comment type="similarity">
    <text evidence="3">Belongs to the CRBN family.</text>
</comment>
<keyword evidence="16" id="KW-1185">Reference proteome</keyword>
<evidence type="ECO:0000256" key="5">
    <source>
        <dbReference type="ARBA" id="ARBA00022723"/>
    </source>
</evidence>
<keyword evidence="9" id="KW-0539">Nucleus</keyword>
<comment type="pathway">
    <text evidence="2">Protein modification; protein ubiquitination.</text>
</comment>
<comment type="subcellular location">
    <subcellularLocation>
        <location evidence="1">Nucleus</location>
    </subcellularLocation>
</comment>
<dbReference type="Gene3D" id="2.30.130.40">
    <property type="entry name" value="LON domain-like"/>
    <property type="match status" value="1"/>
</dbReference>
<dbReference type="Gene3D" id="1.20.58.1480">
    <property type="match status" value="1"/>
</dbReference>
<evidence type="ECO:0000256" key="4">
    <source>
        <dbReference type="ARBA" id="ARBA00014394"/>
    </source>
</evidence>
<organism evidence="15 16">
    <name type="scientific">Orchesella dallaii</name>
    <dbReference type="NCBI Taxonomy" id="48710"/>
    <lineage>
        <taxon>Eukaryota</taxon>
        <taxon>Metazoa</taxon>
        <taxon>Ecdysozoa</taxon>
        <taxon>Arthropoda</taxon>
        <taxon>Hexapoda</taxon>
        <taxon>Collembola</taxon>
        <taxon>Entomobryomorpha</taxon>
        <taxon>Entomobryoidea</taxon>
        <taxon>Orchesellidae</taxon>
        <taxon>Orchesellinae</taxon>
        <taxon>Orchesella</taxon>
    </lineage>
</organism>
<gene>
    <name evidence="15" type="ORF">ODALV1_LOCUS7207</name>
</gene>
<evidence type="ECO:0000256" key="1">
    <source>
        <dbReference type="ARBA" id="ARBA00004123"/>
    </source>
</evidence>
<evidence type="ECO:0000313" key="15">
    <source>
        <dbReference type="EMBL" id="CAL8088918.1"/>
    </source>
</evidence>
<dbReference type="CDD" id="cd15777">
    <property type="entry name" value="CRBN_C_like"/>
    <property type="match status" value="1"/>
</dbReference>
<comment type="subunit">
    <text evidence="12">Likely a component of a DCX (DDB1-CUL4-X-box) protein ligase complex. May interact with pic/DDB1.</text>
</comment>
<dbReference type="PANTHER" id="PTHR46732">
    <property type="entry name" value="ATP-DEPENDENT PROTEASE LA (LON) DOMAIN PROTEIN"/>
    <property type="match status" value="1"/>
</dbReference>
<dbReference type="InterPro" id="IPR003111">
    <property type="entry name" value="Lon_prtase_N"/>
</dbReference>
<name>A0ABP1Q4J9_9HEXA</name>
<protein>
    <recommendedName>
        <fullName evidence="4">Protein cereblon</fullName>
    </recommendedName>
    <alternativeName>
        <fullName evidence="10">Protein ohgata</fullName>
    </alternativeName>
</protein>
<dbReference type="InterPro" id="IPR015947">
    <property type="entry name" value="PUA-like_sf"/>
</dbReference>
<evidence type="ECO:0000256" key="6">
    <source>
        <dbReference type="ARBA" id="ARBA00022786"/>
    </source>
</evidence>
<reference evidence="15 16" key="1">
    <citation type="submission" date="2024-08" db="EMBL/GenBank/DDBJ databases">
        <authorList>
            <person name="Cucini C."/>
            <person name="Frati F."/>
        </authorList>
    </citation>
    <scope>NUCLEOTIDE SEQUENCE [LARGE SCALE GENOMIC DNA]</scope>
</reference>
<feature type="compositionally biased region" description="Polar residues" evidence="13">
    <location>
        <begin position="375"/>
        <end position="391"/>
    </location>
</feature>
<feature type="region of interest" description="Disordered" evidence="13">
    <location>
        <begin position="375"/>
        <end position="397"/>
    </location>
</feature>
<evidence type="ECO:0000256" key="3">
    <source>
        <dbReference type="ARBA" id="ARBA00005293"/>
    </source>
</evidence>
<dbReference type="Pfam" id="PF03226">
    <property type="entry name" value="Yippee-Mis18"/>
    <property type="match status" value="1"/>
</dbReference>
<sequence>MSTMDMPSGNVVYKGALGTLAEIYEYQEESDAEGPGSMSSSFALKAKGRQRFNVIEVRRQADGNLMGKVKVRAEIRLEPFVLNMLLPGVSRCFLPKRTEELEEETASLTATVVPVVETTPVPQIRSGSITRFTLATRRDSVVSTVSTVGPDKDLIVLKAKIQDRRKRLKYYSALTPQPYFVYEQYDETVLVEKVHRLLKTELRGLTESGGKIPVDASDLSFWLAQNLTMDDAYRTKVLKMDSPVQRLRYELELLARTTKVISCRNCQTNIADHSQIFSMSIEGPQATYVNPHGFVHETLTVYKTKELMTRGLPSVESSWFPGYSWTIVECKRCKSHIGWKFQAVGLLKPSRFWGLARRSVIFKYDFGSDSDLQESLDSHTTPPNSANSEAYSTVALF</sequence>
<dbReference type="Proteomes" id="UP001642540">
    <property type="component" value="Unassembled WGS sequence"/>
</dbReference>
<dbReference type="InterPro" id="IPR004910">
    <property type="entry name" value="Yippee/Mis18/Cereblon"/>
</dbReference>
<dbReference type="Pfam" id="PF02190">
    <property type="entry name" value="LON_substr_bdg"/>
    <property type="match status" value="1"/>
</dbReference>
<keyword evidence="6" id="KW-0833">Ubl conjugation pathway</keyword>
<dbReference type="EMBL" id="CAXLJM020000023">
    <property type="protein sequence ID" value="CAL8088918.1"/>
    <property type="molecule type" value="Genomic_DNA"/>
</dbReference>
<evidence type="ECO:0000256" key="8">
    <source>
        <dbReference type="ARBA" id="ARBA00022843"/>
    </source>
</evidence>
<evidence type="ECO:0000256" key="12">
    <source>
        <dbReference type="ARBA" id="ARBA00046796"/>
    </source>
</evidence>
<evidence type="ECO:0000256" key="2">
    <source>
        <dbReference type="ARBA" id="ARBA00004906"/>
    </source>
</evidence>
<feature type="domain" description="CULT" evidence="14">
    <location>
        <begin position="258"/>
        <end position="364"/>
    </location>
</feature>
<keyword evidence="5" id="KW-0479">Metal-binding</keyword>
<evidence type="ECO:0000256" key="7">
    <source>
        <dbReference type="ARBA" id="ARBA00022833"/>
    </source>
</evidence>